<protein>
    <submittedName>
        <fullName evidence="2">Uncharacterized protein</fullName>
    </submittedName>
</protein>
<dbReference type="RefSeq" id="XP_021884570.1">
    <property type="nucleotide sequence ID" value="XM_022027555.1"/>
</dbReference>
<dbReference type="InParanoid" id="A0A1Y2GX02"/>
<dbReference type="AlphaFoldDB" id="A0A1Y2GX02"/>
<keyword evidence="3" id="KW-1185">Reference proteome</keyword>
<dbReference type="OrthoDB" id="2438823at2759"/>
<keyword evidence="1" id="KW-0732">Signal</keyword>
<reference evidence="2 3" key="1">
    <citation type="submission" date="2016-07" db="EMBL/GenBank/DDBJ databases">
        <title>Pervasive Adenine N6-methylation of Active Genes in Fungi.</title>
        <authorList>
            <consortium name="DOE Joint Genome Institute"/>
            <person name="Mondo S.J."/>
            <person name="Dannebaum R.O."/>
            <person name="Kuo R.C."/>
            <person name="Labutti K."/>
            <person name="Haridas S."/>
            <person name="Kuo A."/>
            <person name="Salamov A."/>
            <person name="Ahrendt S.R."/>
            <person name="Lipzen A."/>
            <person name="Sullivan W."/>
            <person name="Andreopoulos W.B."/>
            <person name="Clum A."/>
            <person name="Lindquist E."/>
            <person name="Daum C."/>
            <person name="Ramamoorthy G.K."/>
            <person name="Gryganskyi A."/>
            <person name="Culley D."/>
            <person name="Magnuson J.K."/>
            <person name="James T.Y."/>
            <person name="O'Malley M.A."/>
            <person name="Stajich J.E."/>
            <person name="Spatafora J.W."/>
            <person name="Visel A."/>
            <person name="Grigoriev I.V."/>
        </authorList>
    </citation>
    <scope>NUCLEOTIDE SEQUENCE [LARGE SCALE GENOMIC DNA]</scope>
    <source>
        <strain evidence="2 3">NRRL 3116</strain>
    </source>
</reference>
<dbReference type="EMBL" id="MCFF01000006">
    <property type="protein sequence ID" value="ORZ26807.1"/>
    <property type="molecule type" value="Genomic_DNA"/>
</dbReference>
<proteinExistence type="predicted"/>
<organism evidence="2 3">
    <name type="scientific">Lobosporangium transversale</name>
    <dbReference type="NCBI Taxonomy" id="64571"/>
    <lineage>
        <taxon>Eukaryota</taxon>
        <taxon>Fungi</taxon>
        <taxon>Fungi incertae sedis</taxon>
        <taxon>Mucoromycota</taxon>
        <taxon>Mortierellomycotina</taxon>
        <taxon>Mortierellomycetes</taxon>
        <taxon>Mortierellales</taxon>
        <taxon>Mortierellaceae</taxon>
        <taxon>Lobosporangium</taxon>
    </lineage>
</organism>
<feature type="chain" id="PRO_5012711471" evidence="1">
    <location>
        <begin position="21"/>
        <end position="233"/>
    </location>
</feature>
<feature type="signal peptide" evidence="1">
    <location>
        <begin position="1"/>
        <end position="20"/>
    </location>
</feature>
<name>A0A1Y2GX02_9FUNG</name>
<accession>A0A1Y2GX02</accession>
<dbReference type="Proteomes" id="UP000193648">
    <property type="component" value="Unassembled WGS sequence"/>
</dbReference>
<gene>
    <name evidence="2" type="ORF">BCR41DRAFT_384358</name>
</gene>
<evidence type="ECO:0000256" key="1">
    <source>
        <dbReference type="SAM" id="SignalP"/>
    </source>
</evidence>
<comment type="caution">
    <text evidence="2">The sequence shown here is derived from an EMBL/GenBank/DDBJ whole genome shotgun (WGS) entry which is preliminary data.</text>
</comment>
<evidence type="ECO:0000313" key="3">
    <source>
        <dbReference type="Proteomes" id="UP000193648"/>
    </source>
</evidence>
<evidence type="ECO:0000313" key="2">
    <source>
        <dbReference type="EMBL" id="ORZ26807.1"/>
    </source>
</evidence>
<sequence length="233" mass="25593">MRKSFITVFVFSALAAVSSAFCVKDRDDCPSGTHGVEDPVYCVESGYSYDHQFFCARDSVKTVGIRGRVPPPNLRGACVRECDHCPSGTHCENEPEICRDLGFPPQYHLLCVNDLASNPEPKPAPVAKTMPCVRECDECPSGTHCENEPEICRDMGFPPHYRLLCVGGFASNPIPKPAPVAKTYPCVRKCDECPSGTHCENEPEICRDMGFPPHYHLLCVGGDPNSSEKNSCH</sequence>
<dbReference type="GeneID" id="33569398"/>